<keyword evidence="1" id="KW-0812">Transmembrane</keyword>
<dbReference type="Proteomes" id="UP000534783">
    <property type="component" value="Unassembled WGS sequence"/>
</dbReference>
<dbReference type="RefSeq" id="WP_168058605.1">
    <property type="nucleotide sequence ID" value="NZ_VTOW01000001.1"/>
</dbReference>
<keyword evidence="1" id="KW-0472">Membrane</keyword>
<dbReference type="EMBL" id="VTOW01000001">
    <property type="protein sequence ID" value="NKE70349.1"/>
    <property type="molecule type" value="Genomic_DNA"/>
</dbReference>
<evidence type="ECO:0000259" key="2">
    <source>
        <dbReference type="Pfam" id="PF04982"/>
    </source>
</evidence>
<reference evidence="3 4" key="1">
    <citation type="journal article" date="2020" name="Nature">
        <title>Bacterial chemolithoautotrophy via manganese oxidation.</title>
        <authorList>
            <person name="Yu H."/>
            <person name="Leadbetter J.R."/>
        </authorList>
    </citation>
    <scope>NUCLEOTIDE SEQUENCE [LARGE SCALE GENOMIC DNA]</scope>
    <source>
        <strain evidence="3 4">Mn-1</strain>
    </source>
</reference>
<feature type="transmembrane region" description="Helical" evidence="1">
    <location>
        <begin position="85"/>
        <end position="104"/>
    </location>
</feature>
<evidence type="ECO:0000313" key="4">
    <source>
        <dbReference type="Proteomes" id="UP000534783"/>
    </source>
</evidence>
<keyword evidence="1" id="KW-1133">Transmembrane helix</keyword>
<gene>
    <name evidence="3" type="ORF">MNODULE_06310</name>
</gene>
<comment type="caution">
    <text evidence="3">The sequence shown here is derived from an EMBL/GenBank/DDBJ whole genome shotgun (WGS) entry which is preliminary data.</text>
</comment>
<feature type="domain" description="HPP transmembrane region" evidence="2">
    <location>
        <begin position="30"/>
        <end position="177"/>
    </location>
</feature>
<dbReference type="PANTHER" id="PTHR33741">
    <property type="entry name" value="TRANSMEMBRANE PROTEIN DDB_G0269096-RELATED"/>
    <property type="match status" value="1"/>
</dbReference>
<protein>
    <submittedName>
        <fullName evidence="3">HPP family protein</fullName>
    </submittedName>
</protein>
<dbReference type="PANTHER" id="PTHR33741:SF5">
    <property type="entry name" value="TRANSMEMBRANE PROTEIN DDB_G0269096-RELATED"/>
    <property type="match status" value="1"/>
</dbReference>
<evidence type="ECO:0000256" key="1">
    <source>
        <dbReference type="SAM" id="Phobius"/>
    </source>
</evidence>
<dbReference type="Pfam" id="PF04982">
    <property type="entry name" value="TM_HPP"/>
    <property type="match status" value="1"/>
</dbReference>
<sequence>MLGGQAKQWNRSREAGQSEQVQVLVPDRRSHLIDLGLSAVGAAIGIAIALWLVANEQSPFLLASLGGTTVFLFALGHTEPAQPRALFGGHLGGAFIGILCYQLFGDALWVSVLAVVLTMIYMVTTRTIHPPAGANPLFMVHNHADFMVLLNPVGAGVLALFLVAMFWSRLRPGKEYPVKWW</sequence>
<feature type="transmembrane region" description="Helical" evidence="1">
    <location>
        <begin position="60"/>
        <end position="78"/>
    </location>
</feature>
<dbReference type="AlphaFoldDB" id="A0A7X6DNB7"/>
<proteinExistence type="predicted"/>
<evidence type="ECO:0000313" key="3">
    <source>
        <dbReference type="EMBL" id="NKE70349.1"/>
    </source>
</evidence>
<feature type="transmembrane region" description="Helical" evidence="1">
    <location>
        <begin position="110"/>
        <end position="128"/>
    </location>
</feature>
<feature type="transmembrane region" description="Helical" evidence="1">
    <location>
        <begin position="32"/>
        <end position="54"/>
    </location>
</feature>
<accession>A0A7X6DNB7</accession>
<dbReference type="InterPro" id="IPR007065">
    <property type="entry name" value="HPP"/>
</dbReference>
<keyword evidence="4" id="KW-1185">Reference proteome</keyword>
<dbReference type="InterPro" id="IPR058581">
    <property type="entry name" value="TM_HPP"/>
</dbReference>
<feature type="transmembrane region" description="Helical" evidence="1">
    <location>
        <begin position="148"/>
        <end position="167"/>
    </location>
</feature>
<organism evidence="3 4">
    <name type="scientific">Candidatus Manganitrophus noduliformans</name>
    <dbReference type="NCBI Taxonomy" id="2606439"/>
    <lineage>
        <taxon>Bacteria</taxon>
        <taxon>Pseudomonadati</taxon>
        <taxon>Nitrospirota</taxon>
        <taxon>Nitrospiria</taxon>
        <taxon>Candidatus Troglogloeales</taxon>
        <taxon>Candidatus Manganitrophaceae</taxon>
        <taxon>Candidatus Manganitrophus</taxon>
    </lineage>
</organism>
<name>A0A7X6DNB7_9BACT</name>